<proteinExistence type="predicted"/>
<sequence length="38" mass="4609">GPKEGRWDKKEIFAEKVVKDEEQQLLIHQNHKEFFLDV</sequence>
<reference evidence="2" key="1">
    <citation type="submission" date="2022-11" db="UniProtKB">
        <authorList>
            <consortium name="WormBaseParasite"/>
        </authorList>
    </citation>
    <scope>IDENTIFICATION</scope>
</reference>
<evidence type="ECO:0000313" key="2">
    <source>
        <dbReference type="WBParaSite" id="PS1159_v2.g6039.t1"/>
    </source>
</evidence>
<organism evidence="1 2">
    <name type="scientific">Panagrolaimus sp. PS1159</name>
    <dbReference type="NCBI Taxonomy" id="55785"/>
    <lineage>
        <taxon>Eukaryota</taxon>
        <taxon>Metazoa</taxon>
        <taxon>Ecdysozoa</taxon>
        <taxon>Nematoda</taxon>
        <taxon>Chromadorea</taxon>
        <taxon>Rhabditida</taxon>
        <taxon>Tylenchina</taxon>
        <taxon>Panagrolaimomorpha</taxon>
        <taxon>Panagrolaimoidea</taxon>
        <taxon>Panagrolaimidae</taxon>
        <taxon>Panagrolaimus</taxon>
    </lineage>
</organism>
<protein>
    <submittedName>
        <fullName evidence="2">Uncharacterized protein</fullName>
    </submittedName>
</protein>
<accession>A0AC35GJH1</accession>
<name>A0AC35GJH1_9BILA</name>
<dbReference type="Proteomes" id="UP000887580">
    <property type="component" value="Unplaced"/>
</dbReference>
<evidence type="ECO:0000313" key="1">
    <source>
        <dbReference type="Proteomes" id="UP000887580"/>
    </source>
</evidence>
<dbReference type="WBParaSite" id="PS1159_v2.g6039.t1">
    <property type="protein sequence ID" value="PS1159_v2.g6039.t1"/>
    <property type="gene ID" value="PS1159_v2.g6039"/>
</dbReference>